<feature type="compositionally biased region" description="Basic and acidic residues" evidence="5">
    <location>
        <begin position="12"/>
        <end position="25"/>
    </location>
</feature>
<feature type="compositionally biased region" description="Acidic residues" evidence="5">
    <location>
        <begin position="89"/>
        <end position="112"/>
    </location>
</feature>
<feature type="region of interest" description="Disordered" evidence="5">
    <location>
        <begin position="1"/>
        <end position="44"/>
    </location>
</feature>
<evidence type="ECO:0000256" key="3">
    <source>
        <dbReference type="ARBA" id="ARBA00022737"/>
    </source>
</evidence>
<dbReference type="PRINTS" id="PR00320">
    <property type="entry name" value="GPROTEINBRPT"/>
</dbReference>
<dbReference type="InterPro" id="IPR036322">
    <property type="entry name" value="WD40_repeat_dom_sf"/>
</dbReference>
<dbReference type="PROSITE" id="PS00678">
    <property type="entry name" value="WD_REPEATS_1"/>
    <property type="match status" value="1"/>
</dbReference>
<dbReference type="InterPro" id="IPR020472">
    <property type="entry name" value="WD40_PAC1"/>
</dbReference>
<dbReference type="SMART" id="SM00320">
    <property type="entry name" value="WD40"/>
    <property type="match status" value="6"/>
</dbReference>
<evidence type="ECO:0000313" key="7">
    <source>
        <dbReference type="Proteomes" id="UP000678499"/>
    </source>
</evidence>
<gene>
    <name evidence="6" type="ORF">NMOB1V02_LOCUS3486</name>
</gene>
<dbReference type="PROSITE" id="PS50082">
    <property type="entry name" value="WD_REPEATS_2"/>
    <property type="match status" value="1"/>
</dbReference>
<dbReference type="SUPFAM" id="SSF50978">
    <property type="entry name" value="WD40 repeat-like"/>
    <property type="match status" value="1"/>
</dbReference>
<feature type="repeat" description="WD" evidence="4">
    <location>
        <begin position="268"/>
        <end position="310"/>
    </location>
</feature>
<dbReference type="InterPro" id="IPR015943">
    <property type="entry name" value="WD40/YVTN_repeat-like_dom_sf"/>
</dbReference>
<accession>A0A7R9BK38</accession>
<keyword evidence="2 4" id="KW-0853">WD repeat</keyword>
<dbReference type="PANTHER" id="PTHR14091:SF0">
    <property type="entry name" value="PERIODIC TRYPTOPHAN PROTEIN 1 HOMOLOG"/>
    <property type="match status" value="1"/>
</dbReference>
<organism evidence="6">
    <name type="scientific">Notodromas monacha</name>
    <dbReference type="NCBI Taxonomy" id="399045"/>
    <lineage>
        <taxon>Eukaryota</taxon>
        <taxon>Metazoa</taxon>
        <taxon>Ecdysozoa</taxon>
        <taxon>Arthropoda</taxon>
        <taxon>Crustacea</taxon>
        <taxon>Oligostraca</taxon>
        <taxon>Ostracoda</taxon>
        <taxon>Podocopa</taxon>
        <taxon>Podocopida</taxon>
        <taxon>Cypridocopina</taxon>
        <taxon>Cypridoidea</taxon>
        <taxon>Cyprididae</taxon>
        <taxon>Notodromas</taxon>
    </lineage>
</organism>
<keyword evidence="3" id="KW-0677">Repeat</keyword>
<evidence type="ECO:0000256" key="4">
    <source>
        <dbReference type="PROSITE-ProRule" id="PRU00221"/>
    </source>
</evidence>
<dbReference type="EMBL" id="OA882498">
    <property type="protein sequence ID" value="CAD7275697.1"/>
    <property type="molecule type" value="Genomic_DNA"/>
</dbReference>
<dbReference type="InterPro" id="IPR001680">
    <property type="entry name" value="WD40_rpt"/>
</dbReference>
<dbReference type="AlphaFoldDB" id="A0A7R9BK38"/>
<keyword evidence="7" id="KW-1185">Reference proteome</keyword>
<dbReference type="Proteomes" id="UP000678499">
    <property type="component" value="Unassembled WGS sequence"/>
</dbReference>
<dbReference type="InterPro" id="IPR019775">
    <property type="entry name" value="WD40_repeat_CS"/>
</dbReference>
<evidence type="ECO:0000256" key="2">
    <source>
        <dbReference type="ARBA" id="ARBA00022574"/>
    </source>
</evidence>
<evidence type="ECO:0008006" key="8">
    <source>
        <dbReference type="Google" id="ProtNLM"/>
    </source>
</evidence>
<feature type="compositionally biased region" description="Basic residues" evidence="5">
    <location>
        <begin position="1"/>
        <end position="11"/>
    </location>
</feature>
<dbReference type="Pfam" id="PF00400">
    <property type="entry name" value="WD40"/>
    <property type="match status" value="1"/>
</dbReference>
<evidence type="ECO:0000256" key="5">
    <source>
        <dbReference type="SAM" id="MobiDB-lite"/>
    </source>
</evidence>
<dbReference type="GO" id="GO:0005634">
    <property type="term" value="C:nucleus"/>
    <property type="evidence" value="ECO:0007669"/>
    <property type="project" value="TreeGrafter"/>
</dbReference>
<dbReference type="EMBL" id="CAJPEX010000461">
    <property type="protein sequence ID" value="CAG0915849.1"/>
    <property type="molecule type" value="Genomic_DNA"/>
</dbReference>
<dbReference type="PROSITE" id="PS50294">
    <property type="entry name" value="WD_REPEATS_REGION"/>
    <property type="match status" value="1"/>
</dbReference>
<dbReference type="Gene3D" id="2.130.10.10">
    <property type="entry name" value="YVTN repeat-like/Quinoprotein amine dehydrogenase"/>
    <property type="match status" value="2"/>
</dbReference>
<dbReference type="InterPro" id="IPR044285">
    <property type="entry name" value="PWP1"/>
</dbReference>
<reference evidence="6" key="1">
    <citation type="submission" date="2020-11" db="EMBL/GenBank/DDBJ databases">
        <authorList>
            <person name="Tran Van P."/>
        </authorList>
    </citation>
    <scope>NUCLEOTIDE SEQUENCE</scope>
</reference>
<dbReference type="GO" id="GO:0006364">
    <property type="term" value="P:rRNA processing"/>
    <property type="evidence" value="ECO:0007669"/>
    <property type="project" value="InterPro"/>
</dbReference>
<name>A0A7R9BK38_9CRUS</name>
<feature type="region of interest" description="Disordered" evidence="5">
    <location>
        <begin position="82"/>
        <end position="124"/>
    </location>
</feature>
<dbReference type="PANTHER" id="PTHR14091">
    <property type="entry name" value="PERIODIC TRYPTOPHAN PROTEIN 1"/>
    <property type="match status" value="1"/>
</dbReference>
<dbReference type="OrthoDB" id="270624at2759"/>
<evidence type="ECO:0000256" key="1">
    <source>
        <dbReference type="ARBA" id="ARBA00022553"/>
    </source>
</evidence>
<feature type="region of interest" description="Disordered" evidence="5">
    <location>
        <begin position="142"/>
        <end position="162"/>
    </location>
</feature>
<protein>
    <recommendedName>
        <fullName evidence="8">Periodic tryptophan protein 1 homolog</fullName>
    </recommendedName>
</protein>
<sequence>MGKPGKSRVKFKRDDAAPPRVEVPKRSAKAVEVASSDEEDTDDVTGINFVPCAVWVPQGVSKRNPEKIEITKEELKRIIDETRKNLKELEEEEREESSEAQMDENSAGDDENIESKYGFDDYDDDNVDDMGFAAATTYGDNAEDPLLKSAPVGNDSDSEEEDFEIKPKDNLIVTGHFEDHCSNLEIYVYNAEDASLFVHHDLLLPSCPLALEWIDAGISGGKGNLVAVGALDPVIQVWDLDVINCLEPCCTLGERGSKLKKKKKSSQILGHTDAVLDLSWNKLNKQTLASGSVDQTAILWDFQQAKPSRHLRDFEEKVQCVVWHQSEVHSLLTACADGYGKVLIGIPKSSRKARLFDARAESTAANTWNCKASVDRVIWDPTNPTRFIAGREDGTISCFDVRQKKPLWRFHATADKFADLAMSDSCPGCLVTGSEEGEIQIWDAEKLCPETGTPVFIGHHDMNVGKIMFLRFCPDEPFVVCAGGDSKCNSFNVWDLRNTVGVVQRFGDRISGSHAVEKTEPMEEDSRDLNMRGLTEVASTAEKMVPPVFSICPGGPGPLWCS</sequence>
<keyword evidence="1" id="KW-0597">Phosphoprotein</keyword>
<evidence type="ECO:0000313" key="6">
    <source>
        <dbReference type="EMBL" id="CAD7275697.1"/>
    </source>
</evidence>
<proteinExistence type="predicted"/>